<feature type="compositionally biased region" description="Basic and acidic residues" evidence="1">
    <location>
        <begin position="17"/>
        <end position="30"/>
    </location>
</feature>
<name>A0ABV9ZEK0_9PSEU</name>
<keyword evidence="3" id="KW-1185">Reference proteome</keyword>
<evidence type="ECO:0000313" key="2">
    <source>
        <dbReference type="EMBL" id="MFC5138538.1"/>
    </source>
</evidence>
<gene>
    <name evidence="2" type="ORF">ACFPK1_09875</name>
</gene>
<protein>
    <submittedName>
        <fullName evidence="2">Uncharacterized protein</fullName>
    </submittedName>
</protein>
<evidence type="ECO:0000256" key="1">
    <source>
        <dbReference type="SAM" id="MobiDB-lite"/>
    </source>
</evidence>
<feature type="compositionally biased region" description="Polar residues" evidence="1">
    <location>
        <begin position="1"/>
        <end position="14"/>
    </location>
</feature>
<dbReference type="RefSeq" id="WP_378020745.1">
    <property type="nucleotide sequence ID" value="NZ_JBHSKG010000004.1"/>
</dbReference>
<evidence type="ECO:0000313" key="3">
    <source>
        <dbReference type="Proteomes" id="UP001596175"/>
    </source>
</evidence>
<dbReference type="EMBL" id="JBHSKG010000004">
    <property type="protein sequence ID" value="MFC5138538.1"/>
    <property type="molecule type" value="Genomic_DNA"/>
</dbReference>
<comment type="caution">
    <text evidence="2">The sequence shown here is derived from an EMBL/GenBank/DDBJ whole genome shotgun (WGS) entry which is preliminary data.</text>
</comment>
<organism evidence="2 3">
    <name type="scientific">Actinomycetospora rhizophila</name>
    <dbReference type="NCBI Taxonomy" id="1416876"/>
    <lineage>
        <taxon>Bacteria</taxon>
        <taxon>Bacillati</taxon>
        <taxon>Actinomycetota</taxon>
        <taxon>Actinomycetes</taxon>
        <taxon>Pseudonocardiales</taxon>
        <taxon>Pseudonocardiaceae</taxon>
        <taxon>Actinomycetospora</taxon>
    </lineage>
</organism>
<reference evidence="3" key="1">
    <citation type="journal article" date="2019" name="Int. J. Syst. Evol. Microbiol.">
        <title>The Global Catalogue of Microorganisms (GCM) 10K type strain sequencing project: providing services to taxonomists for standard genome sequencing and annotation.</title>
        <authorList>
            <consortium name="The Broad Institute Genomics Platform"/>
            <consortium name="The Broad Institute Genome Sequencing Center for Infectious Disease"/>
            <person name="Wu L."/>
            <person name="Ma J."/>
        </authorList>
    </citation>
    <scope>NUCLEOTIDE SEQUENCE [LARGE SCALE GENOMIC DNA]</scope>
    <source>
        <strain evidence="3">XZYJ18</strain>
    </source>
</reference>
<proteinExistence type="predicted"/>
<accession>A0ABV9ZEK0</accession>
<dbReference type="Proteomes" id="UP001596175">
    <property type="component" value="Unassembled WGS sequence"/>
</dbReference>
<sequence length="96" mass="9849">MTTALPMSSESSESADMPEHPEHPEHHEPAEVVVAVPGDPATLSCRLHAVIAGAGEGAVLTVVVDAGDRADDPDLARVLACAREAATGRGLGFVVR</sequence>
<feature type="region of interest" description="Disordered" evidence="1">
    <location>
        <begin position="1"/>
        <end position="30"/>
    </location>
</feature>